<protein>
    <submittedName>
        <fullName evidence="2">Lipocalin-like domain-containing protein</fullName>
    </submittedName>
</protein>
<dbReference type="Gene3D" id="2.40.128.280">
    <property type="match status" value="1"/>
</dbReference>
<keyword evidence="3" id="KW-1185">Reference proteome</keyword>
<reference evidence="2 3" key="1">
    <citation type="submission" date="2020-12" db="EMBL/GenBank/DDBJ databases">
        <title>Whole genome sequences of gut porcine anaerobes.</title>
        <authorList>
            <person name="Kubasova T."/>
            <person name="Jahodarova E."/>
            <person name="Rychlik I."/>
        </authorList>
    </citation>
    <scope>NUCLEOTIDE SEQUENCE [LARGE SCALE GENOMIC DNA]</scope>
    <source>
        <strain evidence="2 3">An925</strain>
    </source>
</reference>
<evidence type="ECO:0000259" key="1">
    <source>
        <dbReference type="Pfam" id="PF16585"/>
    </source>
</evidence>
<dbReference type="PROSITE" id="PS51257">
    <property type="entry name" value="PROKAR_LIPOPROTEIN"/>
    <property type="match status" value="1"/>
</dbReference>
<proteinExistence type="predicted"/>
<accession>A0ABS9CGE5</accession>
<evidence type="ECO:0000313" key="2">
    <source>
        <dbReference type="EMBL" id="MCF2564103.1"/>
    </source>
</evidence>
<dbReference type="Pfam" id="PF16585">
    <property type="entry name" value="Lipocalin_8"/>
    <property type="match status" value="1"/>
</dbReference>
<organism evidence="2 3">
    <name type="scientific">Xylanibacter brevis</name>
    <dbReference type="NCBI Taxonomy" id="83231"/>
    <lineage>
        <taxon>Bacteria</taxon>
        <taxon>Pseudomonadati</taxon>
        <taxon>Bacteroidota</taxon>
        <taxon>Bacteroidia</taxon>
        <taxon>Bacteroidales</taxon>
        <taxon>Prevotellaceae</taxon>
        <taxon>Xylanibacter</taxon>
    </lineage>
</organism>
<comment type="caution">
    <text evidence="2">The sequence shown here is derived from an EMBL/GenBank/DDBJ whole genome shotgun (WGS) entry which is preliminary data.</text>
</comment>
<gene>
    <name evidence="2" type="ORF">I6E12_08255</name>
</gene>
<feature type="domain" description="Lipocalin-like" evidence="1">
    <location>
        <begin position="19"/>
        <end position="151"/>
    </location>
</feature>
<dbReference type="InterPro" id="IPR024311">
    <property type="entry name" value="Lipocalin-like"/>
</dbReference>
<sequence>MEKEIMKRLIFVLTICMALVACDIETSGNGDLDGFWQLRQVDTLATEGTTDMRQSMIYWAVQNRLIEVRLLENEESNGTGYLFHFDRTDDQLNLSVPYLHLRDEPDEEVTDLEVMRPFGFDALQQSFAIKCLDNDKMILETQYLRLHFRKY</sequence>
<dbReference type="RefSeq" id="WP_094434072.1">
    <property type="nucleotide sequence ID" value="NZ_JADYTN010000017.1"/>
</dbReference>
<name>A0ABS9CGE5_9BACT</name>
<evidence type="ECO:0000313" key="3">
    <source>
        <dbReference type="Proteomes" id="UP001200470"/>
    </source>
</evidence>
<dbReference type="Proteomes" id="UP001200470">
    <property type="component" value="Unassembled WGS sequence"/>
</dbReference>
<dbReference type="EMBL" id="JADYTN010000017">
    <property type="protein sequence ID" value="MCF2564103.1"/>
    <property type="molecule type" value="Genomic_DNA"/>
</dbReference>